<dbReference type="Pfam" id="PF00646">
    <property type="entry name" value="F-box"/>
    <property type="match status" value="1"/>
</dbReference>
<protein>
    <recommendedName>
        <fullName evidence="1">F-box domain-containing protein</fullName>
    </recommendedName>
</protein>
<gene>
    <name evidence="2" type="ORF">AFUS01_LOCUS30717</name>
</gene>
<sequence>MLEKSCISGSRPYYTNDKNVWIPTDLTKRSTCGGSRRAPIHISYTRFDCPCHCSSMYTNISQPQAKLSNPEETKMSGQRSNCKTIDQGHYVNSMKKALLVHLVLEEILVNLPLRDLLKLSLVSTTWNYVCRALIRNQKKCILKFYPSHSDFNDLITILESSINLPYNGLLLGIGPRDTLPSDFSGISETVLSKFNCDHLKIYTKEGITDYSDALNIMLKNAVNIKSLEIRGHFHTSIELINLTFPYLQILTLSQGVPPEFLQQLLQRAPKLQELSGPQLRKLMVKFDHFEDFEHVMGCREVLKLLLISSADTLQFLEIDQLSLYWLTRLDIVPLKHVHALRFGYDEDLDFNLKSNYLRRIDFGNLFPNLRDVEITREYSLYMGLGQDRISEVIFDDFECLDTSPCFKVRRLTLYRNELSKNAMTTISEIFPAISTHQKTI</sequence>
<reference evidence="2" key="1">
    <citation type="submission" date="2021-06" db="EMBL/GenBank/DDBJ databases">
        <authorList>
            <person name="Hodson N. C."/>
            <person name="Mongue J. A."/>
            <person name="Jaron S. K."/>
        </authorList>
    </citation>
    <scope>NUCLEOTIDE SEQUENCE</scope>
</reference>
<dbReference type="AlphaFoldDB" id="A0A8J2PPH7"/>
<organism evidence="2 3">
    <name type="scientific">Allacma fusca</name>
    <dbReference type="NCBI Taxonomy" id="39272"/>
    <lineage>
        <taxon>Eukaryota</taxon>
        <taxon>Metazoa</taxon>
        <taxon>Ecdysozoa</taxon>
        <taxon>Arthropoda</taxon>
        <taxon>Hexapoda</taxon>
        <taxon>Collembola</taxon>
        <taxon>Symphypleona</taxon>
        <taxon>Sminthuridae</taxon>
        <taxon>Allacma</taxon>
    </lineage>
</organism>
<comment type="caution">
    <text evidence="2">The sequence shown here is derived from an EMBL/GenBank/DDBJ whole genome shotgun (WGS) entry which is preliminary data.</text>
</comment>
<evidence type="ECO:0000313" key="2">
    <source>
        <dbReference type="EMBL" id="CAG7820319.1"/>
    </source>
</evidence>
<dbReference type="InterPro" id="IPR001810">
    <property type="entry name" value="F-box_dom"/>
</dbReference>
<feature type="domain" description="F-box" evidence="1">
    <location>
        <begin position="99"/>
        <end position="139"/>
    </location>
</feature>
<dbReference type="EMBL" id="CAJVCH010475210">
    <property type="protein sequence ID" value="CAG7820319.1"/>
    <property type="molecule type" value="Genomic_DNA"/>
</dbReference>
<dbReference type="Proteomes" id="UP000708208">
    <property type="component" value="Unassembled WGS sequence"/>
</dbReference>
<proteinExistence type="predicted"/>
<accession>A0A8J2PPH7</accession>
<keyword evidence="3" id="KW-1185">Reference proteome</keyword>
<dbReference type="CDD" id="cd09917">
    <property type="entry name" value="F-box_SF"/>
    <property type="match status" value="1"/>
</dbReference>
<name>A0A8J2PPH7_9HEXA</name>
<evidence type="ECO:0000313" key="3">
    <source>
        <dbReference type="Proteomes" id="UP000708208"/>
    </source>
</evidence>
<dbReference type="SMART" id="SM00256">
    <property type="entry name" value="FBOX"/>
    <property type="match status" value="1"/>
</dbReference>
<evidence type="ECO:0000259" key="1">
    <source>
        <dbReference type="SMART" id="SM00256"/>
    </source>
</evidence>